<evidence type="ECO:0000256" key="1">
    <source>
        <dbReference type="SAM" id="Phobius"/>
    </source>
</evidence>
<feature type="transmembrane region" description="Helical" evidence="1">
    <location>
        <begin position="12"/>
        <end position="30"/>
    </location>
</feature>
<dbReference type="Proteomes" id="UP001428774">
    <property type="component" value="Unassembled WGS sequence"/>
</dbReference>
<dbReference type="AlphaFoldDB" id="A0AAW9SNP8"/>
<gene>
    <name evidence="2" type="ORF">ABFB10_17425</name>
</gene>
<evidence type="ECO:0000313" key="3">
    <source>
        <dbReference type="Proteomes" id="UP001428774"/>
    </source>
</evidence>
<sequence length="87" mass="9217">MTGFSKTSAGKWALYAVLAAGIAVALIGFLAGAFLFGISIAACVLTWILGGWSVSRRQRQQDRALRRAVAAQRRAGALADRDAPPTR</sequence>
<organism evidence="2 3">
    <name type="scientific">Ponticoccus litoralis</name>
    <dbReference type="NCBI Taxonomy" id="422297"/>
    <lineage>
        <taxon>Bacteria</taxon>
        <taxon>Pseudomonadati</taxon>
        <taxon>Pseudomonadota</taxon>
        <taxon>Alphaproteobacteria</taxon>
        <taxon>Rhodobacterales</taxon>
        <taxon>Roseobacteraceae</taxon>
        <taxon>Ponticoccus</taxon>
    </lineage>
</organism>
<keyword evidence="1" id="KW-1133">Transmembrane helix</keyword>
<name>A0AAW9SNP8_9RHOB</name>
<keyword evidence="1" id="KW-0812">Transmembrane</keyword>
<accession>A0AAW9SNP8</accession>
<dbReference type="RefSeq" id="WP_347167465.1">
    <property type="nucleotide sequence ID" value="NZ_JBDNCH010000002.1"/>
</dbReference>
<protein>
    <submittedName>
        <fullName evidence="2">Uncharacterized protein</fullName>
    </submittedName>
</protein>
<evidence type="ECO:0000313" key="2">
    <source>
        <dbReference type="EMBL" id="MEN9062503.1"/>
    </source>
</evidence>
<keyword evidence="1" id="KW-0472">Membrane</keyword>
<keyword evidence="3" id="KW-1185">Reference proteome</keyword>
<proteinExistence type="predicted"/>
<feature type="transmembrane region" description="Helical" evidence="1">
    <location>
        <begin position="36"/>
        <end position="54"/>
    </location>
</feature>
<dbReference type="EMBL" id="JBDNCH010000002">
    <property type="protein sequence ID" value="MEN9062503.1"/>
    <property type="molecule type" value="Genomic_DNA"/>
</dbReference>
<reference evidence="2 3" key="1">
    <citation type="submission" date="2024-05" db="EMBL/GenBank/DDBJ databases">
        <title>Genome sequence of Ponticoccus litoralis KCCM 90028.</title>
        <authorList>
            <person name="Kim J.M."/>
            <person name="Lee J.K."/>
            <person name="Choi B.J."/>
            <person name="Bayburt H."/>
            <person name="Baek J.H."/>
            <person name="Jeon C.O."/>
        </authorList>
    </citation>
    <scope>NUCLEOTIDE SEQUENCE [LARGE SCALE GENOMIC DNA]</scope>
    <source>
        <strain evidence="2 3">KCCM 90028</strain>
    </source>
</reference>
<comment type="caution">
    <text evidence="2">The sequence shown here is derived from an EMBL/GenBank/DDBJ whole genome shotgun (WGS) entry which is preliminary data.</text>
</comment>